<dbReference type="PANTHER" id="PTHR43963">
    <property type="entry name" value="CARBONYL REDUCTASE 1-RELATED"/>
    <property type="match status" value="1"/>
</dbReference>
<dbReference type="Gene3D" id="3.40.50.720">
    <property type="entry name" value="NAD(P)-binding Rossmann-like Domain"/>
    <property type="match status" value="1"/>
</dbReference>
<keyword evidence="2" id="KW-0521">NADP</keyword>
<evidence type="ECO:0000256" key="2">
    <source>
        <dbReference type="ARBA" id="ARBA00022857"/>
    </source>
</evidence>
<dbReference type="InterPro" id="IPR002347">
    <property type="entry name" value="SDR_fam"/>
</dbReference>
<reference evidence="5 6" key="1">
    <citation type="submission" date="2019-04" db="EMBL/GenBank/DDBJ databases">
        <title>Annotation for the trematode Fasciola gigantica.</title>
        <authorList>
            <person name="Choi Y.-J."/>
        </authorList>
    </citation>
    <scope>NUCLEOTIDE SEQUENCE [LARGE SCALE GENOMIC DNA]</scope>
    <source>
        <strain evidence="5">Uganda_cow_1</strain>
    </source>
</reference>
<dbReference type="AlphaFoldDB" id="A0A504YXL4"/>
<dbReference type="CDD" id="cd05324">
    <property type="entry name" value="carb_red_PTCR-like_SDR_c"/>
    <property type="match status" value="1"/>
</dbReference>
<evidence type="ECO:0000313" key="5">
    <source>
        <dbReference type="EMBL" id="TPP66244.1"/>
    </source>
</evidence>
<organism evidence="5 6">
    <name type="scientific">Fasciola gigantica</name>
    <name type="common">Giant liver fluke</name>
    <dbReference type="NCBI Taxonomy" id="46835"/>
    <lineage>
        <taxon>Eukaryota</taxon>
        <taxon>Metazoa</taxon>
        <taxon>Spiralia</taxon>
        <taxon>Lophotrochozoa</taxon>
        <taxon>Platyhelminthes</taxon>
        <taxon>Trematoda</taxon>
        <taxon>Digenea</taxon>
        <taxon>Plagiorchiida</taxon>
        <taxon>Echinostomata</taxon>
        <taxon>Echinostomatoidea</taxon>
        <taxon>Fasciolidae</taxon>
        <taxon>Fasciola</taxon>
    </lineage>
</organism>
<dbReference type="Proteomes" id="UP000316759">
    <property type="component" value="Unassembled WGS sequence"/>
</dbReference>
<dbReference type="PANTHER" id="PTHR43963:SF6">
    <property type="entry name" value="CHAIN DEHYDROGENASE FAMILY PROTEIN, PUTATIVE (AFU_ORTHOLOGUE AFUA_3G15350)-RELATED"/>
    <property type="match status" value="1"/>
</dbReference>
<comment type="caution">
    <text evidence="5">The sequence shown here is derived from an EMBL/GenBank/DDBJ whole genome shotgun (WGS) entry which is preliminary data.</text>
</comment>
<dbReference type="OrthoDB" id="7289984at2759"/>
<comment type="similarity">
    <text evidence="1">Belongs to the short-chain dehydrogenases/reductases (SDR) family.</text>
</comment>
<dbReference type="EMBL" id="SUNJ01002111">
    <property type="protein sequence ID" value="TPP66244.1"/>
    <property type="molecule type" value="Genomic_DNA"/>
</dbReference>
<gene>
    <name evidence="5" type="ORF">FGIG_01635</name>
</gene>
<accession>A0A504YXL4</accession>
<dbReference type="STRING" id="46835.A0A504YXL4"/>
<protein>
    <recommendedName>
        <fullName evidence="4">carbonyl reductase (NADPH)</fullName>
        <ecNumber evidence="4">1.1.1.184</ecNumber>
    </recommendedName>
</protein>
<dbReference type="PRINTS" id="PR00081">
    <property type="entry name" value="GDHRDH"/>
</dbReference>
<evidence type="ECO:0000256" key="1">
    <source>
        <dbReference type="ARBA" id="ARBA00006484"/>
    </source>
</evidence>
<proteinExistence type="inferred from homology"/>
<dbReference type="InterPro" id="IPR045313">
    <property type="entry name" value="CBR1-like"/>
</dbReference>
<keyword evidence="3" id="KW-0560">Oxidoreductase</keyword>
<dbReference type="GO" id="GO:0004090">
    <property type="term" value="F:carbonyl reductase (NADPH) activity"/>
    <property type="evidence" value="ECO:0007669"/>
    <property type="project" value="UniProtKB-EC"/>
</dbReference>
<sequence>MKVAFVTGSNKGIGKAIVEKLADALGPTGEWDIYLTARNEELGKQSLSELQNKGLKVKFHQLDIGDPNSRKKFLQFLKTQYPDGINIAINNAGIAYKNNSTAPFGEQARVTLQTNLFDTLTFTEEFIPLLAKDARVVNVSSMVSHMALEKLGEELYKKFTSPMTLEDVQSLAHDFIRHAENGDHVKNGWPNTAYGVSKLCLTKASYILGEQLAKDPRNIVINSCCPGYVDTDMSSHKGTKTPEQGADTPFYLATLPVGVKEPINEFVSDRQIRKWCKTTVPVF</sequence>
<dbReference type="Pfam" id="PF00106">
    <property type="entry name" value="adh_short"/>
    <property type="match status" value="1"/>
</dbReference>
<evidence type="ECO:0000313" key="6">
    <source>
        <dbReference type="Proteomes" id="UP000316759"/>
    </source>
</evidence>
<evidence type="ECO:0000256" key="4">
    <source>
        <dbReference type="ARBA" id="ARBA00026118"/>
    </source>
</evidence>
<evidence type="ECO:0000256" key="3">
    <source>
        <dbReference type="ARBA" id="ARBA00023002"/>
    </source>
</evidence>
<name>A0A504YXL4_FASGI</name>
<dbReference type="SUPFAM" id="SSF51735">
    <property type="entry name" value="NAD(P)-binding Rossmann-fold domains"/>
    <property type="match status" value="1"/>
</dbReference>
<dbReference type="InterPro" id="IPR036291">
    <property type="entry name" value="NAD(P)-bd_dom_sf"/>
</dbReference>
<dbReference type="EC" id="1.1.1.184" evidence="4"/>
<keyword evidence="6" id="KW-1185">Reference proteome</keyword>